<feature type="compositionally biased region" description="Polar residues" evidence="1">
    <location>
        <begin position="426"/>
        <end position="436"/>
    </location>
</feature>
<feature type="compositionally biased region" description="Low complexity" evidence="1">
    <location>
        <begin position="356"/>
        <end position="365"/>
    </location>
</feature>
<dbReference type="InterPro" id="IPR000061">
    <property type="entry name" value="Surp"/>
</dbReference>
<sequence>MEIIINAKQKGNKQFRFLDWDHPYHRYYKYVLRMIKDKKYTPKLDQAADDDSISSSDEDDDGTYLHPSLLAGGSINIPNGVSSPGTVMHDSHSTPNFTISEPPTRPSYKLGQENDMYSQLYNRLTAVFPTLAKQDSAPRDGTSTGANGEAMTPQNEEAAGSADSADKLVAAIIPPPPDVQPIVDRLAEYVARNGVEFENIVRLQQDPRFVFIEPDNPYYGYYQAKVRWYQYEDYMTKYYHGAGEWFGNEPAEPETITSSEEIKGLQTTVTMSCVENAQTQIKPVIDHPWCSAEVTKPAPTEDKKKQVTTNDLKPLDKPSSVSISFSIKPKEKQECASKLKPVSCALGDDSDDERQSSTLPLPEPLSPISVSLSTTSSAPAVVSPVNVSDDFKIAEDHIASSKITVASAEESSVEFNGTADAKHESSPTSSTVGNRSTPKENATDELIESFFTDTLENPNGKAVLKSLQSDRRIRARLFLCKLRKSEEDPGNDVKIAPSDIENDGDLSRNQGPKTEKPHRKPDKNYSPDLPLTYARHGSHKRKADSTKSSSSSVLSDQKPCPTAVPSVDQLLSSLFMSWKAVIEKVEDCNRPNSVM</sequence>
<reference evidence="3 4" key="2">
    <citation type="submission" date="2018-11" db="EMBL/GenBank/DDBJ databases">
        <authorList>
            <consortium name="Pathogen Informatics"/>
        </authorList>
    </citation>
    <scope>NUCLEOTIDE SEQUENCE [LARGE SCALE GENOMIC DNA]</scope>
</reference>
<dbReference type="Pfam" id="PF01805">
    <property type="entry name" value="Surp"/>
    <property type="match status" value="2"/>
</dbReference>
<keyword evidence="4" id="KW-1185">Reference proteome</keyword>
<protein>
    <submittedName>
        <fullName evidence="5">SURP motif domain-containing protein</fullName>
    </submittedName>
</protein>
<dbReference type="InterPro" id="IPR040397">
    <property type="entry name" value="SWAP"/>
</dbReference>
<dbReference type="OrthoDB" id="5836667at2759"/>
<dbReference type="Gene3D" id="1.10.10.790">
    <property type="entry name" value="Surp module"/>
    <property type="match status" value="2"/>
</dbReference>
<dbReference type="PROSITE" id="PS50128">
    <property type="entry name" value="SURP"/>
    <property type="match status" value="2"/>
</dbReference>
<feature type="compositionally biased region" description="Acidic residues" evidence="1">
    <location>
        <begin position="47"/>
        <end position="62"/>
    </location>
</feature>
<feature type="region of interest" description="Disordered" evidence="1">
    <location>
        <begin position="487"/>
        <end position="562"/>
    </location>
</feature>
<evidence type="ECO:0000313" key="5">
    <source>
        <dbReference type="WBParaSite" id="SBAD_0001085101-mRNA-1"/>
    </source>
</evidence>
<gene>
    <name evidence="3" type="ORF">SBAD_LOCUS10485</name>
</gene>
<feature type="compositionally biased region" description="Polar residues" evidence="1">
    <location>
        <begin position="76"/>
        <end position="85"/>
    </location>
</feature>
<name>A0A183J3N7_9BILA</name>
<feature type="region of interest" description="Disordered" evidence="1">
    <location>
        <begin position="295"/>
        <end position="315"/>
    </location>
</feature>
<evidence type="ECO:0000313" key="4">
    <source>
        <dbReference type="Proteomes" id="UP000270296"/>
    </source>
</evidence>
<feature type="compositionally biased region" description="Low complexity" evidence="1">
    <location>
        <begin position="546"/>
        <end position="555"/>
    </location>
</feature>
<evidence type="ECO:0000313" key="3">
    <source>
        <dbReference type="EMBL" id="VDP32223.1"/>
    </source>
</evidence>
<feature type="region of interest" description="Disordered" evidence="1">
    <location>
        <begin position="344"/>
        <end position="365"/>
    </location>
</feature>
<dbReference type="SMART" id="SM00648">
    <property type="entry name" value="SWAP"/>
    <property type="match status" value="2"/>
</dbReference>
<feature type="domain" description="SURP motif" evidence="2">
    <location>
        <begin position="1"/>
        <end position="28"/>
    </location>
</feature>
<feature type="region of interest" description="Disordered" evidence="1">
    <location>
        <begin position="44"/>
        <end position="107"/>
    </location>
</feature>
<dbReference type="AlphaFoldDB" id="A0A183J3N7"/>
<feature type="region of interest" description="Disordered" evidence="1">
    <location>
        <begin position="411"/>
        <end position="441"/>
    </location>
</feature>
<dbReference type="PANTHER" id="PTHR13161:SF15">
    <property type="entry name" value="SPLICING FACTOR, SUPPRESSOR OF WHITE-APRICOT HOMOLOG"/>
    <property type="match status" value="1"/>
</dbReference>
<proteinExistence type="predicted"/>
<reference evidence="5" key="1">
    <citation type="submission" date="2016-06" db="UniProtKB">
        <authorList>
            <consortium name="WormBaseParasite"/>
        </authorList>
    </citation>
    <scope>IDENTIFICATION</scope>
</reference>
<evidence type="ECO:0000259" key="2">
    <source>
        <dbReference type="PROSITE" id="PS50128"/>
    </source>
</evidence>
<dbReference type="WBParaSite" id="SBAD_0001085101-mRNA-1">
    <property type="protein sequence ID" value="SBAD_0001085101-mRNA-1"/>
    <property type="gene ID" value="SBAD_0001085101"/>
</dbReference>
<organism evidence="5">
    <name type="scientific">Soboliphyme baturini</name>
    <dbReference type="NCBI Taxonomy" id="241478"/>
    <lineage>
        <taxon>Eukaryota</taxon>
        <taxon>Metazoa</taxon>
        <taxon>Ecdysozoa</taxon>
        <taxon>Nematoda</taxon>
        <taxon>Enoplea</taxon>
        <taxon>Dorylaimia</taxon>
        <taxon>Dioctophymatida</taxon>
        <taxon>Dioctophymatoidea</taxon>
        <taxon>Soboliphymatidae</taxon>
        <taxon>Soboliphyme</taxon>
    </lineage>
</organism>
<dbReference type="EMBL" id="UZAM01014149">
    <property type="protein sequence ID" value="VDP32223.1"/>
    <property type="molecule type" value="Genomic_DNA"/>
</dbReference>
<feature type="domain" description="SURP motif" evidence="2">
    <location>
        <begin position="182"/>
        <end position="222"/>
    </location>
</feature>
<dbReference type="Proteomes" id="UP000270296">
    <property type="component" value="Unassembled WGS sequence"/>
</dbReference>
<dbReference type="GO" id="GO:0003723">
    <property type="term" value="F:RNA binding"/>
    <property type="evidence" value="ECO:0007669"/>
    <property type="project" value="InterPro"/>
</dbReference>
<dbReference type="FunFam" id="1.10.10.790:FF:000002">
    <property type="entry name" value="Splicing factor 3A subunit 1"/>
    <property type="match status" value="1"/>
</dbReference>
<accession>A0A183J3N7</accession>
<dbReference type="InterPro" id="IPR035967">
    <property type="entry name" value="SWAP/Surp_sf"/>
</dbReference>
<dbReference type="SUPFAM" id="SSF109905">
    <property type="entry name" value="Surp module (SWAP domain)"/>
    <property type="match status" value="2"/>
</dbReference>
<dbReference type="GO" id="GO:0000395">
    <property type="term" value="P:mRNA 5'-splice site recognition"/>
    <property type="evidence" value="ECO:0007669"/>
    <property type="project" value="TreeGrafter"/>
</dbReference>
<dbReference type="PANTHER" id="PTHR13161">
    <property type="entry name" value="SPLICING FACTOR SUPPRESSOR OF WHITE APRICOT"/>
    <property type="match status" value="1"/>
</dbReference>
<evidence type="ECO:0000256" key="1">
    <source>
        <dbReference type="SAM" id="MobiDB-lite"/>
    </source>
</evidence>
<feature type="region of interest" description="Disordered" evidence="1">
    <location>
        <begin position="132"/>
        <end position="162"/>
    </location>
</feature>